<keyword evidence="2" id="KW-0472">Membrane</keyword>
<dbReference type="SMART" id="SM00912">
    <property type="entry name" value="Haemagg_act"/>
    <property type="match status" value="1"/>
</dbReference>
<keyword evidence="2" id="KW-1133">Transmembrane helix</keyword>
<feature type="non-terminal residue" evidence="4">
    <location>
        <position position="1354"/>
    </location>
</feature>
<dbReference type="RefSeq" id="WP_033081717.1">
    <property type="nucleotide sequence ID" value="NZ_JQEC01000016.1"/>
</dbReference>
<protein>
    <submittedName>
        <fullName evidence="4">Filamentous hemagglutinin family outer membrane protein</fullName>
    </submittedName>
</protein>
<evidence type="ECO:0000313" key="5">
    <source>
        <dbReference type="Proteomes" id="UP000029868"/>
    </source>
</evidence>
<feature type="compositionally biased region" description="Polar residues" evidence="1">
    <location>
        <begin position="1"/>
        <end position="16"/>
    </location>
</feature>
<dbReference type="InterPro" id="IPR008638">
    <property type="entry name" value="FhaB/CdiA-like_TPS"/>
</dbReference>
<dbReference type="InterPro" id="IPR011050">
    <property type="entry name" value="Pectin_lyase_fold/virulence"/>
</dbReference>
<dbReference type="OrthoDB" id="218680at2"/>
<dbReference type="NCBIfam" id="TIGR01901">
    <property type="entry name" value="adhes_NPXG"/>
    <property type="match status" value="1"/>
</dbReference>
<feature type="domain" description="Filamentous haemagglutinin FhaB/tRNA nuclease CdiA-like TPS" evidence="3">
    <location>
        <begin position="77"/>
        <end position="189"/>
    </location>
</feature>
<evidence type="ECO:0000313" key="4">
    <source>
        <dbReference type="EMBL" id="KGJ94785.1"/>
    </source>
</evidence>
<dbReference type="InterPro" id="IPR050909">
    <property type="entry name" value="Bact_Autotransporter_VF"/>
</dbReference>
<feature type="transmembrane region" description="Helical" evidence="2">
    <location>
        <begin position="49"/>
        <end position="72"/>
    </location>
</feature>
<name>A0A099KX69_COLPS</name>
<evidence type="ECO:0000256" key="2">
    <source>
        <dbReference type="SAM" id="Phobius"/>
    </source>
</evidence>
<proteinExistence type="predicted"/>
<dbReference type="PANTHER" id="PTHR12338">
    <property type="entry name" value="AUTOTRANSPORTER"/>
    <property type="match status" value="1"/>
</dbReference>
<comment type="caution">
    <text evidence="4">The sequence shown here is derived from an EMBL/GenBank/DDBJ whole genome shotgun (WGS) entry which is preliminary data.</text>
</comment>
<feature type="region of interest" description="Disordered" evidence="1">
    <location>
        <begin position="1"/>
        <end position="30"/>
    </location>
</feature>
<dbReference type="SUPFAM" id="SSF51126">
    <property type="entry name" value="Pectin lyase-like"/>
    <property type="match status" value="1"/>
</dbReference>
<organism evidence="4 5">
    <name type="scientific">Colwellia psychrerythraea</name>
    <name type="common">Vibrio psychroerythus</name>
    <dbReference type="NCBI Taxonomy" id="28229"/>
    <lineage>
        <taxon>Bacteria</taxon>
        <taxon>Pseudomonadati</taxon>
        <taxon>Pseudomonadota</taxon>
        <taxon>Gammaproteobacteria</taxon>
        <taxon>Alteromonadales</taxon>
        <taxon>Colwelliaceae</taxon>
        <taxon>Colwellia</taxon>
    </lineage>
</organism>
<dbReference type="Proteomes" id="UP000029868">
    <property type="component" value="Unassembled WGS sequence"/>
</dbReference>
<gene>
    <name evidence="4" type="ORF">GAB14E_2019</name>
</gene>
<dbReference type="Gene3D" id="2.160.20.10">
    <property type="entry name" value="Single-stranded right-handed beta-helix, Pectin lyase-like"/>
    <property type="match status" value="2"/>
</dbReference>
<dbReference type="EMBL" id="JQEC01000016">
    <property type="protein sequence ID" value="KGJ94785.1"/>
    <property type="molecule type" value="Genomic_DNA"/>
</dbReference>
<dbReference type="InterPro" id="IPR012334">
    <property type="entry name" value="Pectin_lyas_fold"/>
</dbReference>
<evidence type="ECO:0000256" key="1">
    <source>
        <dbReference type="SAM" id="MobiDB-lite"/>
    </source>
</evidence>
<accession>A0A099KX69</accession>
<evidence type="ECO:0000259" key="3">
    <source>
        <dbReference type="SMART" id="SM00912"/>
    </source>
</evidence>
<keyword evidence="2" id="KW-0812">Transmembrane</keyword>
<feature type="compositionally biased region" description="Basic residues" evidence="1">
    <location>
        <begin position="21"/>
        <end position="30"/>
    </location>
</feature>
<reference evidence="4 5" key="1">
    <citation type="submission" date="2014-08" db="EMBL/GenBank/DDBJ databases">
        <title>Genomic and Phenotypic Diversity of Colwellia psychrerythraea strains from Disparate Marine Basins.</title>
        <authorList>
            <person name="Techtmann S.M."/>
            <person name="Stelling S.C."/>
            <person name="Utturkar S.M."/>
            <person name="Alshibli N."/>
            <person name="Harris A."/>
            <person name="Brown S.D."/>
            <person name="Hazen T.C."/>
        </authorList>
    </citation>
    <scope>NUCLEOTIDE SEQUENCE [LARGE SCALE GENOMIC DNA]</scope>
    <source>
        <strain evidence="4 5">GAB14E</strain>
    </source>
</reference>
<dbReference type="Pfam" id="PF05860">
    <property type="entry name" value="TPS"/>
    <property type="match status" value="1"/>
</dbReference>
<dbReference type="PANTHER" id="PTHR12338:SF5">
    <property type="entry name" value="ANTIGEN 43-RELATED"/>
    <property type="match status" value="1"/>
</dbReference>
<sequence>MSSRFNGQSNNEFSGINKQKVNSKKTKKSHANFTAHISNSKISKSKNKAFALSSTAFSVCLALSSYALPVLINPAFANGPKGGVVVGGSGDISKIDAATTLINQSSQHMAINWDSYNIAANETVRYVQPNASAISLNRILGVNGSTIAGQIQSNGQVILINPNGLVFTDTSVLNVGGIIASGLDMSPTDFMNGDYIFNDLTFENGTSANGKVINRGIINAAVGGNVALIGKQVINEGLIEANLGSVTLAAGKQAVLTFDAGGVLGVRVSKEILQDELGVDPALINSGEINAKGGRVLLTASTSQDIFSQAVNSGLEQATSVVVHEDGSFTLGGGADVVNSGKIDVSSVELDSTLSNAGQIVVLGENITSSGEILANSNSFNAGEIEIHAQDTLLFTEQSLTSARSSIATGGTIKALGDKVALLNDSAMDASGDIGGGEILIGGDYRGENELIRNASASYIAGNTHINADAINEGDGGKVIIWSNDSAKVYGNISATGGLLNGNGGFVETSAEVVDLSLNVNVSANQGNSGTWLIDPFNITIDDVPNDSAIDDSQTPTAPVTDLFTNAGADSTLDIDSLYAVFTNGAHVKVETSDAGGLAEPDGGNITLATSIDIENKPEGGDVTLTLSAHHDININGVIHDSVLDVESISLVFEANSNGVSGGDVNINANIDTRGGYLEASGDNIIFSAAANVLTNGGYITLDAVNSINFDNSIINSGSGKITITDITASVDFGTSTINTGGGNLEIFDTSVGVTASGSVNFNASNISTEGGSIVVFDALDADIATGGIDFGSSTFDTAGGNVTLNSTSGIVALNSTAITTQGGSFISAASASVSTVNSSITTTGGENLDGGAINISTTGALNVDTLTADGGTTNRGGGSNTGVVGRAGGDITLLSNNSNITVNQNASAIGTTGDYRDVWYELGQNGGEGGAVALTANSGTVDTQAISTDGGAAAGDNEYSDSGWDINQANGGNAGSIILVADSALINGNYSAVGGVGVGRYFRDGSDSAGGYPSVQGVGGNGGDVSITANSATLNNDINASVGAVNEESLVGVIEGIVNINLSGSDGIATIGRNSAFTTQVNITGNNSQTLISTSTFDGLEWFIDGAGNGSWRDNSDSSALNLVFTGIENFTGGVNTDVFNITESGSILTGGIIDGGSGTNTLKRTNTTITNTWVVDGLDTGTLNTIRFNKIQTLTGSSVNDNFSFTSATASVGTVTGGTGNNSLTARDADNEWHITGDNSGVLYQDNAGAGFGTSYIDSFTDIQTLIGSNANLDNFVIDSGSSIDSIDGGSDGNNSLTGRDTDNEWDISGSNSGILYQDNAGAGFGTSYVDAFSNIQSLIGSDANLDIFVMG</sequence>